<dbReference type="PANTHER" id="PTHR46471">
    <property type="entry name" value="CHITIN DEACETYLASE"/>
    <property type="match status" value="1"/>
</dbReference>
<dbReference type="PANTHER" id="PTHR46471:SF2">
    <property type="entry name" value="CHITIN DEACETYLASE-RELATED"/>
    <property type="match status" value="1"/>
</dbReference>
<dbReference type="Proteomes" id="UP000800036">
    <property type="component" value="Unassembled WGS sequence"/>
</dbReference>
<dbReference type="Gene3D" id="3.30.60.10">
    <property type="entry name" value="Endochitinase-like"/>
    <property type="match status" value="2"/>
</dbReference>
<evidence type="ECO:0000259" key="9">
    <source>
        <dbReference type="PROSITE" id="PS50941"/>
    </source>
</evidence>
<feature type="domain" description="Chitin-binding type-1" evidence="9">
    <location>
        <begin position="63"/>
        <end position="108"/>
    </location>
</feature>
<dbReference type="InterPro" id="IPR036861">
    <property type="entry name" value="Endochitinase-like_sf"/>
</dbReference>
<evidence type="ECO:0000256" key="7">
    <source>
        <dbReference type="ARBA" id="ARBA00023285"/>
    </source>
</evidence>
<feature type="disulfide bond" evidence="8">
    <location>
        <begin position="82"/>
        <end position="96"/>
    </location>
</feature>
<gene>
    <name evidence="10" type="ORF">BU23DRAFT_442129</name>
</gene>
<dbReference type="InterPro" id="IPR001002">
    <property type="entry name" value="Chitin-bd_1"/>
</dbReference>
<dbReference type="SUPFAM" id="SSF57016">
    <property type="entry name" value="Plant lectins/antimicrobial peptides"/>
    <property type="match status" value="2"/>
</dbReference>
<keyword evidence="3" id="KW-0479">Metal-binding</keyword>
<dbReference type="GO" id="GO:0016787">
    <property type="term" value="F:hydrolase activity"/>
    <property type="evidence" value="ECO:0007669"/>
    <property type="project" value="UniProtKB-KW"/>
</dbReference>
<feature type="domain" description="Chitin-binding type-1" evidence="9">
    <location>
        <begin position="1"/>
        <end position="28"/>
    </location>
</feature>
<dbReference type="GO" id="GO:0046872">
    <property type="term" value="F:metal ion binding"/>
    <property type="evidence" value="ECO:0007669"/>
    <property type="project" value="UniProtKB-KW"/>
</dbReference>
<organism evidence="10 11">
    <name type="scientific">Bimuria novae-zelandiae CBS 107.79</name>
    <dbReference type="NCBI Taxonomy" id="1447943"/>
    <lineage>
        <taxon>Eukaryota</taxon>
        <taxon>Fungi</taxon>
        <taxon>Dikarya</taxon>
        <taxon>Ascomycota</taxon>
        <taxon>Pezizomycotina</taxon>
        <taxon>Dothideomycetes</taxon>
        <taxon>Pleosporomycetidae</taxon>
        <taxon>Pleosporales</taxon>
        <taxon>Massarineae</taxon>
        <taxon>Didymosphaeriaceae</taxon>
        <taxon>Bimuria</taxon>
    </lineage>
</organism>
<feature type="non-terminal residue" evidence="10">
    <location>
        <position position="1"/>
    </location>
</feature>
<reference evidence="10" key="1">
    <citation type="journal article" date="2020" name="Stud. Mycol.">
        <title>101 Dothideomycetes genomes: a test case for predicting lifestyles and emergence of pathogens.</title>
        <authorList>
            <person name="Haridas S."/>
            <person name="Albert R."/>
            <person name="Binder M."/>
            <person name="Bloem J."/>
            <person name="Labutti K."/>
            <person name="Salamov A."/>
            <person name="Andreopoulos B."/>
            <person name="Baker S."/>
            <person name="Barry K."/>
            <person name="Bills G."/>
            <person name="Bluhm B."/>
            <person name="Cannon C."/>
            <person name="Castanera R."/>
            <person name="Culley D."/>
            <person name="Daum C."/>
            <person name="Ezra D."/>
            <person name="Gonzalez J."/>
            <person name="Henrissat B."/>
            <person name="Kuo A."/>
            <person name="Liang C."/>
            <person name="Lipzen A."/>
            <person name="Lutzoni F."/>
            <person name="Magnuson J."/>
            <person name="Mondo S."/>
            <person name="Nolan M."/>
            <person name="Ohm R."/>
            <person name="Pangilinan J."/>
            <person name="Park H.-J."/>
            <person name="Ramirez L."/>
            <person name="Alfaro M."/>
            <person name="Sun H."/>
            <person name="Tritt A."/>
            <person name="Yoshinaga Y."/>
            <person name="Zwiers L.-H."/>
            <person name="Turgeon B."/>
            <person name="Goodwin S."/>
            <person name="Spatafora J."/>
            <person name="Crous P."/>
            <person name="Grigoriev I."/>
        </authorList>
    </citation>
    <scope>NUCLEOTIDE SEQUENCE</scope>
    <source>
        <strain evidence="10">CBS 107.79</strain>
    </source>
</reference>
<name>A0A6A5UR68_9PLEO</name>
<sequence length="108" mass="10539">CCSKLGYCGSTSAFCGTGCQKGFGDCNSSVSSTLIISIVSNSSVSSAQASSSSAVTNAKVSTDGSCGGANGFTCLGSAFGNCCSEYRWCGSADIYCGTGCNAAFGSCS</sequence>
<dbReference type="GO" id="GO:0008061">
    <property type="term" value="F:chitin binding"/>
    <property type="evidence" value="ECO:0007669"/>
    <property type="project" value="UniProtKB-UniRule"/>
</dbReference>
<feature type="non-terminal residue" evidence="10">
    <location>
        <position position="108"/>
    </location>
</feature>
<evidence type="ECO:0000313" key="11">
    <source>
        <dbReference type="Proteomes" id="UP000800036"/>
    </source>
</evidence>
<comment type="cofactor">
    <cofactor evidence="1">
        <name>Co(2+)</name>
        <dbReference type="ChEBI" id="CHEBI:48828"/>
    </cofactor>
</comment>
<evidence type="ECO:0000256" key="5">
    <source>
        <dbReference type="ARBA" id="ARBA00022801"/>
    </source>
</evidence>
<dbReference type="PROSITE" id="PS50941">
    <property type="entry name" value="CHIT_BIND_I_2"/>
    <property type="match status" value="2"/>
</dbReference>
<evidence type="ECO:0000256" key="2">
    <source>
        <dbReference type="ARBA" id="ARBA00022669"/>
    </source>
</evidence>
<keyword evidence="4" id="KW-0732">Signal</keyword>
<feature type="disulfide bond" evidence="8">
    <location>
        <begin position="1"/>
        <end position="15"/>
    </location>
</feature>
<evidence type="ECO:0000256" key="4">
    <source>
        <dbReference type="ARBA" id="ARBA00022729"/>
    </source>
</evidence>
<evidence type="ECO:0000313" key="10">
    <source>
        <dbReference type="EMBL" id="KAF1967693.1"/>
    </source>
</evidence>
<protein>
    <recommendedName>
        <fullName evidence="9">Chitin-binding type-1 domain-containing protein</fullName>
    </recommendedName>
</protein>
<keyword evidence="7" id="KW-0170">Cobalt</keyword>
<keyword evidence="5" id="KW-0378">Hydrolase</keyword>
<evidence type="ECO:0000256" key="1">
    <source>
        <dbReference type="ARBA" id="ARBA00001941"/>
    </source>
</evidence>
<evidence type="ECO:0000256" key="3">
    <source>
        <dbReference type="ARBA" id="ARBA00022723"/>
    </source>
</evidence>
<dbReference type="EMBL" id="ML976729">
    <property type="protein sequence ID" value="KAF1967693.1"/>
    <property type="molecule type" value="Genomic_DNA"/>
</dbReference>
<evidence type="ECO:0000256" key="8">
    <source>
        <dbReference type="PROSITE-ProRule" id="PRU00261"/>
    </source>
</evidence>
<keyword evidence="2 8" id="KW-0147">Chitin-binding</keyword>
<dbReference type="OrthoDB" id="1193027at2759"/>
<evidence type="ECO:0000256" key="6">
    <source>
        <dbReference type="ARBA" id="ARBA00023277"/>
    </source>
</evidence>
<keyword evidence="11" id="KW-1185">Reference proteome</keyword>
<keyword evidence="6" id="KW-0119">Carbohydrate metabolism</keyword>
<accession>A0A6A5UR68</accession>
<keyword evidence="8" id="KW-1015">Disulfide bond</keyword>
<comment type="caution">
    <text evidence="8">Lacks conserved residue(s) required for the propagation of feature annotation.</text>
</comment>
<dbReference type="AlphaFoldDB" id="A0A6A5UR68"/>
<proteinExistence type="predicted"/>